<name>A0ABY6L1T2_9ARAC</name>
<dbReference type="Proteomes" id="UP001235939">
    <property type="component" value="Chromosome 12"/>
</dbReference>
<evidence type="ECO:0000256" key="1">
    <source>
        <dbReference type="SAM" id="MobiDB-lite"/>
    </source>
</evidence>
<dbReference type="EMBL" id="CP092874">
    <property type="protein sequence ID" value="UYV74809.1"/>
    <property type="molecule type" value="Genomic_DNA"/>
</dbReference>
<evidence type="ECO:0000313" key="2">
    <source>
        <dbReference type="EMBL" id="UYV74809.1"/>
    </source>
</evidence>
<proteinExistence type="predicted"/>
<keyword evidence="3" id="KW-1185">Reference proteome</keyword>
<feature type="region of interest" description="Disordered" evidence="1">
    <location>
        <begin position="90"/>
        <end position="117"/>
    </location>
</feature>
<evidence type="ECO:0000313" key="3">
    <source>
        <dbReference type="Proteomes" id="UP001235939"/>
    </source>
</evidence>
<organism evidence="2 3">
    <name type="scientific">Cordylochernes scorpioides</name>
    <dbReference type="NCBI Taxonomy" id="51811"/>
    <lineage>
        <taxon>Eukaryota</taxon>
        <taxon>Metazoa</taxon>
        <taxon>Ecdysozoa</taxon>
        <taxon>Arthropoda</taxon>
        <taxon>Chelicerata</taxon>
        <taxon>Arachnida</taxon>
        <taxon>Pseudoscorpiones</taxon>
        <taxon>Cheliferoidea</taxon>
        <taxon>Chernetidae</taxon>
        <taxon>Cordylochernes</taxon>
    </lineage>
</organism>
<accession>A0ABY6L1T2</accession>
<feature type="compositionally biased region" description="Acidic residues" evidence="1">
    <location>
        <begin position="92"/>
        <end position="111"/>
    </location>
</feature>
<reference evidence="2 3" key="1">
    <citation type="submission" date="2022-01" db="EMBL/GenBank/DDBJ databases">
        <title>A chromosomal length assembly of Cordylochernes scorpioides.</title>
        <authorList>
            <person name="Zeh D."/>
            <person name="Zeh J."/>
        </authorList>
    </citation>
    <scope>NUCLEOTIDE SEQUENCE [LARGE SCALE GENOMIC DNA]</scope>
    <source>
        <strain evidence="2">IN4F17</strain>
        <tissue evidence="2">Whole Body</tissue>
    </source>
</reference>
<sequence length="156" mass="18366">MEKIILRRLTYHPDTRNLLPEEQYGFRKGHGTIDQLLFFTQKTWFPKEDPGKTTQIYFCYICDEYTVKAQRNAITDFVLVVFSSSTNNPLYDESEDTTQNDIELDDSDSENFGEKECPKRFSQPKLNDLTRDLRLSKQDAELLASRFIIESSFNHY</sequence>
<gene>
    <name evidence="2" type="ORF">LAZ67_12001097</name>
</gene>
<evidence type="ECO:0008006" key="4">
    <source>
        <dbReference type="Google" id="ProtNLM"/>
    </source>
</evidence>
<protein>
    <recommendedName>
        <fullName evidence="4">Reverse transcriptase domain-containing protein</fullName>
    </recommendedName>
</protein>